<reference evidence="2" key="1">
    <citation type="journal article" date="2019" name="bioRxiv">
        <title>The Genome of the Zebra Mussel, Dreissena polymorpha: A Resource for Invasive Species Research.</title>
        <authorList>
            <person name="McCartney M.A."/>
            <person name="Auch B."/>
            <person name="Kono T."/>
            <person name="Mallez S."/>
            <person name="Zhang Y."/>
            <person name="Obille A."/>
            <person name="Becker A."/>
            <person name="Abrahante J.E."/>
            <person name="Garbe J."/>
            <person name="Badalamenti J.P."/>
            <person name="Herman A."/>
            <person name="Mangelson H."/>
            <person name="Liachko I."/>
            <person name="Sullivan S."/>
            <person name="Sone E.D."/>
            <person name="Koren S."/>
            <person name="Silverstein K.A.T."/>
            <person name="Beckman K.B."/>
            <person name="Gohl D.M."/>
        </authorList>
    </citation>
    <scope>NUCLEOTIDE SEQUENCE</scope>
    <source>
        <strain evidence="2">Duluth1</strain>
        <tissue evidence="2">Whole animal</tissue>
    </source>
</reference>
<feature type="region of interest" description="Disordered" evidence="1">
    <location>
        <begin position="128"/>
        <end position="147"/>
    </location>
</feature>
<sequence length="366" mass="37585">MIQVGFQGGSEGGGSSSGGEGAFSQGSQTFSQTVGAPFEQGSNANGAIEAAGIDFVVFPVNTEPVAGPAQSEVKTISQTVRISNVRPTNTANNVKRVQTFSQSGGGGAALNSSPQAVNNVEATVMTGGNSVRFDEPPASSSRDIDNVEGTMQTGSVSIMLNRPTDTVSTSQTGNNFEAAVQTEREARIVNIPTVSSSKGSNTVEVTVQSGGGSRILNVPTVNSSKGSTTLEATFTSGGDSRMLNIPNVSSSQAVNNVETTVITGNDARTFNGPSQSTSRAINNIEATVIRGSDARIANRPSENVSTSQGMAKIQSTSRTGSGGTFTINSSANGGNTVFTSERKDQPVSGSRNVVTIKQSVQVLHMF</sequence>
<dbReference type="Proteomes" id="UP000828390">
    <property type="component" value="Unassembled WGS sequence"/>
</dbReference>
<evidence type="ECO:0000313" key="3">
    <source>
        <dbReference type="Proteomes" id="UP000828390"/>
    </source>
</evidence>
<feature type="region of interest" description="Disordered" evidence="1">
    <location>
        <begin position="300"/>
        <end position="324"/>
    </location>
</feature>
<accession>A0A9D4DRL7</accession>
<dbReference type="AlphaFoldDB" id="A0A9D4DRL7"/>
<name>A0A9D4DRL7_DREPO</name>
<protein>
    <submittedName>
        <fullName evidence="2">Uncharacterized protein</fullName>
    </submittedName>
</protein>
<feature type="compositionally biased region" description="Polar residues" evidence="1">
    <location>
        <begin position="300"/>
        <end position="309"/>
    </location>
</feature>
<proteinExistence type="predicted"/>
<evidence type="ECO:0000313" key="2">
    <source>
        <dbReference type="EMBL" id="KAH3753958.1"/>
    </source>
</evidence>
<dbReference type="EMBL" id="JAIWYP010000010">
    <property type="protein sequence ID" value="KAH3753958.1"/>
    <property type="molecule type" value="Genomic_DNA"/>
</dbReference>
<feature type="region of interest" description="Disordered" evidence="1">
    <location>
        <begin position="1"/>
        <end position="38"/>
    </location>
</feature>
<evidence type="ECO:0000256" key="1">
    <source>
        <dbReference type="SAM" id="MobiDB-lite"/>
    </source>
</evidence>
<gene>
    <name evidence="2" type="ORF">DPMN_188613</name>
</gene>
<keyword evidence="3" id="KW-1185">Reference proteome</keyword>
<reference evidence="2" key="2">
    <citation type="submission" date="2020-11" db="EMBL/GenBank/DDBJ databases">
        <authorList>
            <person name="McCartney M.A."/>
            <person name="Auch B."/>
            <person name="Kono T."/>
            <person name="Mallez S."/>
            <person name="Becker A."/>
            <person name="Gohl D.M."/>
            <person name="Silverstein K.A.T."/>
            <person name="Koren S."/>
            <person name="Bechman K.B."/>
            <person name="Herman A."/>
            <person name="Abrahante J.E."/>
            <person name="Garbe J."/>
        </authorList>
    </citation>
    <scope>NUCLEOTIDE SEQUENCE</scope>
    <source>
        <strain evidence="2">Duluth1</strain>
        <tissue evidence="2">Whole animal</tissue>
    </source>
</reference>
<feature type="compositionally biased region" description="Gly residues" evidence="1">
    <location>
        <begin position="1"/>
        <end position="21"/>
    </location>
</feature>
<feature type="compositionally biased region" description="Polar residues" evidence="1">
    <location>
        <begin position="28"/>
        <end position="38"/>
    </location>
</feature>
<comment type="caution">
    <text evidence="2">The sequence shown here is derived from an EMBL/GenBank/DDBJ whole genome shotgun (WGS) entry which is preliminary data.</text>
</comment>
<organism evidence="2 3">
    <name type="scientific">Dreissena polymorpha</name>
    <name type="common">Zebra mussel</name>
    <name type="synonym">Mytilus polymorpha</name>
    <dbReference type="NCBI Taxonomy" id="45954"/>
    <lineage>
        <taxon>Eukaryota</taxon>
        <taxon>Metazoa</taxon>
        <taxon>Spiralia</taxon>
        <taxon>Lophotrochozoa</taxon>
        <taxon>Mollusca</taxon>
        <taxon>Bivalvia</taxon>
        <taxon>Autobranchia</taxon>
        <taxon>Heteroconchia</taxon>
        <taxon>Euheterodonta</taxon>
        <taxon>Imparidentia</taxon>
        <taxon>Neoheterodontei</taxon>
        <taxon>Myida</taxon>
        <taxon>Dreissenoidea</taxon>
        <taxon>Dreissenidae</taxon>
        <taxon>Dreissena</taxon>
    </lineage>
</organism>